<dbReference type="InterPro" id="IPR000577">
    <property type="entry name" value="Carb_kinase_FGGY"/>
</dbReference>
<dbReference type="EMBL" id="JACSQL010000005">
    <property type="protein sequence ID" value="MBD7969108.1"/>
    <property type="molecule type" value="Genomic_DNA"/>
</dbReference>
<dbReference type="PANTHER" id="PTHR43095:SF2">
    <property type="entry name" value="GLUCONOKINASE"/>
    <property type="match status" value="1"/>
</dbReference>
<feature type="domain" description="Carbohydrate kinase FGGY N-terminal" evidence="5">
    <location>
        <begin position="9"/>
        <end position="253"/>
    </location>
</feature>
<dbReference type="PROSITE" id="PS00445">
    <property type="entry name" value="FGGY_KINASES_2"/>
    <property type="match status" value="1"/>
</dbReference>
<reference evidence="7 8" key="1">
    <citation type="submission" date="2020-08" db="EMBL/GenBank/DDBJ databases">
        <title>A Genomic Blueprint of the Chicken Gut Microbiome.</title>
        <authorList>
            <person name="Gilroy R."/>
            <person name="Ravi A."/>
            <person name="Getino M."/>
            <person name="Pursley I."/>
            <person name="Horton D.L."/>
            <person name="Alikhan N.-F."/>
            <person name="Baker D."/>
            <person name="Gharbi K."/>
            <person name="Hall N."/>
            <person name="Watson M."/>
            <person name="Adriaenssens E.M."/>
            <person name="Foster-Nyarko E."/>
            <person name="Jarju S."/>
            <person name="Secka A."/>
            <person name="Antonio M."/>
            <person name="Oren A."/>
            <person name="Chaudhuri R."/>
            <person name="La Ragione R.M."/>
            <person name="Hildebrand F."/>
            <person name="Pallen M.J."/>
        </authorList>
    </citation>
    <scope>NUCLEOTIDE SEQUENCE [LARGE SCALE GENOMIC DNA]</scope>
    <source>
        <strain evidence="7 8">Sa2BVA9</strain>
    </source>
</reference>
<feature type="domain" description="Carbohydrate kinase FGGY C-terminal" evidence="6">
    <location>
        <begin position="263"/>
        <end position="457"/>
    </location>
</feature>
<dbReference type="PANTHER" id="PTHR43095">
    <property type="entry name" value="SUGAR KINASE"/>
    <property type="match status" value="1"/>
</dbReference>
<dbReference type="InterPro" id="IPR018483">
    <property type="entry name" value="Carb_kinase_FGGY_CS"/>
</dbReference>
<evidence type="ECO:0000256" key="2">
    <source>
        <dbReference type="ARBA" id="ARBA00022679"/>
    </source>
</evidence>
<dbReference type="PROSITE" id="PS00933">
    <property type="entry name" value="FGGY_KINASES_1"/>
    <property type="match status" value="1"/>
</dbReference>
<dbReference type="NCBIfam" id="TIGR01314">
    <property type="entry name" value="gntK_FGGY"/>
    <property type="match status" value="1"/>
</dbReference>
<accession>A0ABR8T027</accession>
<evidence type="ECO:0000256" key="4">
    <source>
        <dbReference type="RuleBase" id="RU003733"/>
    </source>
</evidence>
<dbReference type="GO" id="GO:0046316">
    <property type="term" value="F:gluconokinase activity"/>
    <property type="evidence" value="ECO:0007669"/>
    <property type="project" value="UniProtKB-EC"/>
</dbReference>
<evidence type="ECO:0000256" key="1">
    <source>
        <dbReference type="ARBA" id="ARBA00009156"/>
    </source>
</evidence>
<keyword evidence="3 4" id="KW-0418">Kinase</keyword>
<dbReference type="Pfam" id="PF02782">
    <property type="entry name" value="FGGY_C"/>
    <property type="match status" value="1"/>
</dbReference>
<evidence type="ECO:0000256" key="3">
    <source>
        <dbReference type="ARBA" id="ARBA00022777"/>
    </source>
</evidence>
<dbReference type="InterPro" id="IPR006002">
    <property type="entry name" value="Gluconate_kinase"/>
</dbReference>
<keyword evidence="8" id="KW-1185">Reference proteome</keyword>
<comment type="similarity">
    <text evidence="1 4">Belongs to the FGGY kinase family.</text>
</comment>
<dbReference type="InterPro" id="IPR018485">
    <property type="entry name" value="FGGY_C"/>
</dbReference>
<evidence type="ECO:0000259" key="5">
    <source>
        <dbReference type="Pfam" id="PF00370"/>
    </source>
</evidence>
<dbReference type="CDD" id="cd07770">
    <property type="entry name" value="ASKHA_NBD_FGGY_GntK"/>
    <property type="match status" value="1"/>
</dbReference>
<protein>
    <submittedName>
        <fullName evidence="7">Gluconokinase</fullName>
        <ecNumber evidence="7">2.7.1.12</ecNumber>
    </submittedName>
</protein>
<dbReference type="SUPFAM" id="SSF53067">
    <property type="entry name" value="Actin-like ATPase domain"/>
    <property type="match status" value="2"/>
</dbReference>
<organism evidence="7 8">
    <name type="scientific">Paenibacillus gallinarum</name>
    <dbReference type="NCBI Taxonomy" id="2762232"/>
    <lineage>
        <taxon>Bacteria</taxon>
        <taxon>Bacillati</taxon>
        <taxon>Bacillota</taxon>
        <taxon>Bacilli</taxon>
        <taxon>Bacillales</taxon>
        <taxon>Paenibacillaceae</taxon>
        <taxon>Paenibacillus</taxon>
    </lineage>
</organism>
<proteinExistence type="inferred from homology"/>
<dbReference type="Gene3D" id="3.30.420.40">
    <property type="match status" value="2"/>
</dbReference>
<comment type="caution">
    <text evidence="7">The sequence shown here is derived from an EMBL/GenBank/DDBJ whole genome shotgun (WGS) entry which is preliminary data.</text>
</comment>
<sequence length="523" mass="57879">MRASQEVSYMIGVDIGTTSTKAVLFQEDGTIIAEASQGYPLHTEGAIKAEQDPDLIVEAVIYSIQQVMTSSETTADKIQFVSFSSAMHSVIAMDHSGNRLTPALTWADNRSAAYAKQLNKDKTGHDLYTRTGTPIHPMSPLTKIMWFTREQQDLMPQIHKFISIKEYVFYQLFGVYIVDHSIASATGLLRMDTLDWDEEALRVAGISADHLSELVPTTHVIQDLHPSYAEQMQLAPSTPFVVGASDGVLSNLGVGAIDPGVVAITIGTSGAIRTVVDRPIADPKGRYFCYALTEQKWVIGGPVNNGGVIFRWIRDELASSEVETAKRLGVNPYEVLADIAEKVPAGSDGLLFHPYMMGERAPLWNPDARGSFFGLTLQHKKEHMVRAALEGVLFNLYTVMLAIEEQIGRPKTIHATGGFARTELWRQMMANIFDQKVIFPDSIESSCLGAVILGMYATGKIDSLDVTKDMIGSTYHHDPEAEAVSVYRELLPIFIRISRKFEEEYAAITAFQIKMDERLPKNI</sequence>
<dbReference type="PIRSF" id="PIRSF000538">
    <property type="entry name" value="GlpK"/>
    <property type="match status" value="1"/>
</dbReference>
<dbReference type="Proteomes" id="UP000608071">
    <property type="component" value="Unassembled WGS sequence"/>
</dbReference>
<evidence type="ECO:0000313" key="7">
    <source>
        <dbReference type="EMBL" id="MBD7969108.1"/>
    </source>
</evidence>
<gene>
    <name evidence="7" type="primary">gntK</name>
    <name evidence="7" type="ORF">H9647_13605</name>
</gene>
<keyword evidence="2 4" id="KW-0808">Transferase</keyword>
<dbReference type="Pfam" id="PF00370">
    <property type="entry name" value="FGGY_N"/>
    <property type="match status" value="1"/>
</dbReference>
<dbReference type="InterPro" id="IPR043129">
    <property type="entry name" value="ATPase_NBD"/>
</dbReference>
<evidence type="ECO:0000313" key="8">
    <source>
        <dbReference type="Proteomes" id="UP000608071"/>
    </source>
</evidence>
<dbReference type="InterPro" id="IPR050406">
    <property type="entry name" value="FGGY_Carb_Kinase"/>
</dbReference>
<name>A0ABR8T027_9BACL</name>
<dbReference type="InterPro" id="IPR018484">
    <property type="entry name" value="FGGY_N"/>
</dbReference>
<dbReference type="EC" id="2.7.1.12" evidence="7"/>
<evidence type="ECO:0000259" key="6">
    <source>
        <dbReference type="Pfam" id="PF02782"/>
    </source>
</evidence>
<dbReference type="RefSeq" id="WP_191800778.1">
    <property type="nucleotide sequence ID" value="NZ_JACSQL010000005.1"/>
</dbReference>